<name>A0AC61YDM9_9FLAO</name>
<accession>A0AC61YDM9</accession>
<comment type="caution">
    <text evidence="1">The sequence shown here is derived from an EMBL/GenBank/DDBJ whole genome shotgun (WGS) entry which is preliminary data.</text>
</comment>
<sequence length="108" mass="12607">MLQNLVHYFLHFIAIAGIAYLYDKNNWKKYWLILLATMLVDTDHLLAEPIFQIHRCSINFHPLHSYLAIGIYVLGALFIQHKILKLICIGLCFHMFADGIDCLWNNFG</sequence>
<evidence type="ECO:0000313" key="2">
    <source>
        <dbReference type="Proteomes" id="UP000356253"/>
    </source>
</evidence>
<evidence type="ECO:0000313" key="1">
    <source>
        <dbReference type="EMBL" id="VVV02365.1"/>
    </source>
</evidence>
<protein>
    <submittedName>
        <fullName evidence="1">Uncharacterized protein</fullName>
    </submittedName>
</protein>
<dbReference type="EMBL" id="CABVMM010000019">
    <property type="protein sequence ID" value="VVV02365.1"/>
    <property type="molecule type" value="Genomic_DNA"/>
</dbReference>
<dbReference type="Proteomes" id="UP000356253">
    <property type="component" value="Unassembled WGS sequence"/>
</dbReference>
<reference evidence="1" key="1">
    <citation type="submission" date="2019-09" db="EMBL/GenBank/DDBJ databases">
        <authorList>
            <person name="Rodrigo-Torres L."/>
            <person name="Arahal R. D."/>
            <person name="Lucena T."/>
        </authorList>
    </citation>
    <scope>NUCLEOTIDE SEQUENCE</scope>
    <source>
        <strain evidence="1">ISS653</strain>
    </source>
</reference>
<organism evidence="1 2">
    <name type="scientific">Mesonia oceanica</name>
    <dbReference type="NCBI Taxonomy" id="2687242"/>
    <lineage>
        <taxon>Bacteria</taxon>
        <taxon>Pseudomonadati</taxon>
        <taxon>Bacteroidota</taxon>
        <taxon>Flavobacteriia</taxon>
        <taxon>Flavobacteriales</taxon>
        <taxon>Flavobacteriaceae</taxon>
        <taxon>Mesonia</taxon>
    </lineage>
</organism>
<proteinExistence type="predicted"/>
<gene>
    <name evidence="1" type="ORF">FVB9532_03664</name>
</gene>
<keyword evidence="2" id="KW-1185">Reference proteome</keyword>